<keyword evidence="6" id="KW-0833">Ubl conjugation pathway</keyword>
<accession>A0A9D4X7R0</accession>
<evidence type="ECO:0000256" key="5">
    <source>
        <dbReference type="ARBA" id="ARBA00022777"/>
    </source>
</evidence>
<dbReference type="InterPro" id="IPR014729">
    <property type="entry name" value="Rossmann-like_a/b/a_fold"/>
</dbReference>
<dbReference type="AlphaFoldDB" id="A0A9D4X7R0"/>
<dbReference type="PANTHER" id="PTHR45647:SF51">
    <property type="entry name" value="PROTEIN KINASE SUPERFAMILY PROTEIN"/>
    <property type="match status" value="1"/>
</dbReference>
<comment type="caution">
    <text evidence="11">The sequence shown here is derived from an EMBL/GenBank/DDBJ whole genome shotgun (WGS) entry which is preliminary data.</text>
</comment>
<dbReference type="EMBL" id="JAMSHJ010000005">
    <property type="protein sequence ID" value="KAI5413686.1"/>
    <property type="molecule type" value="Genomic_DNA"/>
</dbReference>
<dbReference type="SUPFAM" id="SSF56112">
    <property type="entry name" value="Protein kinase-like (PK-like)"/>
    <property type="match status" value="1"/>
</dbReference>
<proteinExistence type="predicted"/>
<organism evidence="11 12">
    <name type="scientific">Pisum sativum</name>
    <name type="common">Garden pea</name>
    <name type="synonym">Lathyrus oleraceus</name>
    <dbReference type="NCBI Taxonomy" id="3888"/>
    <lineage>
        <taxon>Eukaryota</taxon>
        <taxon>Viridiplantae</taxon>
        <taxon>Streptophyta</taxon>
        <taxon>Embryophyta</taxon>
        <taxon>Tracheophyta</taxon>
        <taxon>Spermatophyta</taxon>
        <taxon>Magnoliopsida</taxon>
        <taxon>eudicotyledons</taxon>
        <taxon>Gunneridae</taxon>
        <taxon>Pentapetalae</taxon>
        <taxon>rosids</taxon>
        <taxon>fabids</taxon>
        <taxon>Fabales</taxon>
        <taxon>Fabaceae</taxon>
        <taxon>Papilionoideae</taxon>
        <taxon>50 kb inversion clade</taxon>
        <taxon>NPAAA clade</taxon>
        <taxon>Hologalegina</taxon>
        <taxon>IRL clade</taxon>
        <taxon>Fabeae</taxon>
        <taxon>Lathyrus</taxon>
    </lineage>
</organism>
<sequence length="616" mass="68875">MSSSSNEEEVSSSTLVAIDTDKNSKHAVKWAVDHLLEKNSSCTLIHVKTKSLNRNEFDSETKEGRPPTEEELHQLFLPFRGFCARKGIVAKELVLQDSDVSSALYDYIIDHSIVDVVLGAPRWNNALIRKFKDVDVPTSLIKSLPVSCTVHIISKGKVQNVQAIVPIQTMTISSPKPSYLSKDLHRTSFEPRLGRRLSNDGGTFSQNMDARLGSRCMSQRDTYPSRISVLDENQDNGMAREINRFKQEQKLTKKGRSASVGRAVGSSKQKEMQELIRVKARLIEEAALDLAETEKQKTSAKVETQKIKPKGVEETEERIGTSNENVDNNYMFKTYNIEEIEIGTNYFDLDAKIGEGGYGPVFKGVLDNTDVAVKALRPDITQGEKQFHQEVLVLGSIRHPNIVVLLGACPEFGCLVYEYLENGSLEDRLYQKDNTPPIPWRTRFKIASEIATGLLFLHQTKPEPVVHRDLKPANILLDRNYVSKITDVGLARLVPPSIANKTTQYHKTAAAGTFCYIDPEYQQTGLLGVKSDIYSLGVMFLQIITGKPPIGVARLVEEAIENDNLAAVLDSNVTDWPVEETLSFAKMALKCCEMRKKDRPALATVILPELNRLRDL</sequence>
<comment type="catalytic activity">
    <reaction evidence="9">
        <text>L-seryl-[protein] + ATP = O-phospho-L-seryl-[protein] + ADP + H(+)</text>
        <dbReference type="Rhea" id="RHEA:17989"/>
        <dbReference type="Rhea" id="RHEA-COMP:9863"/>
        <dbReference type="Rhea" id="RHEA-COMP:11604"/>
        <dbReference type="ChEBI" id="CHEBI:15378"/>
        <dbReference type="ChEBI" id="CHEBI:29999"/>
        <dbReference type="ChEBI" id="CHEBI:30616"/>
        <dbReference type="ChEBI" id="CHEBI:83421"/>
        <dbReference type="ChEBI" id="CHEBI:456216"/>
        <dbReference type="EC" id="2.7.11.1"/>
    </reaction>
</comment>
<feature type="domain" description="Protein kinase" evidence="10">
    <location>
        <begin position="347"/>
        <end position="610"/>
    </location>
</feature>
<dbReference type="FunFam" id="1.10.510.10:FF:001023">
    <property type="entry name" value="Os07g0541700 protein"/>
    <property type="match status" value="1"/>
</dbReference>
<reference evidence="11 12" key="1">
    <citation type="journal article" date="2022" name="Nat. Genet.">
        <title>Improved pea reference genome and pan-genome highlight genomic features and evolutionary characteristics.</title>
        <authorList>
            <person name="Yang T."/>
            <person name="Liu R."/>
            <person name="Luo Y."/>
            <person name="Hu S."/>
            <person name="Wang D."/>
            <person name="Wang C."/>
            <person name="Pandey M.K."/>
            <person name="Ge S."/>
            <person name="Xu Q."/>
            <person name="Li N."/>
            <person name="Li G."/>
            <person name="Huang Y."/>
            <person name="Saxena R.K."/>
            <person name="Ji Y."/>
            <person name="Li M."/>
            <person name="Yan X."/>
            <person name="He Y."/>
            <person name="Liu Y."/>
            <person name="Wang X."/>
            <person name="Xiang C."/>
            <person name="Varshney R.K."/>
            <person name="Ding H."/>
            <person name="Gao S."/>
            <person name="Zong X."/>
        </authorList>
    </citation>
    <scope>NUCLEOTIDE SEQUENCE [LARGE SCALE GENOMIC DNA]</scope>
    <source>
        <strain evidence="11 12">cv. Zhongwan 6</strain>
    </source>
</reference>
<dbReference type="PANTHER" id="PTHR45647">
    <property type="entry name" value="OS02G0152300 PROTEIN"/>
    <property type="match status" value="1"/>
</dbReference>
<dbReference type="GO" id="GO:0004674">
    <property type="term" value="F:protein serine/threonine kinase activity"/>
    <property type="evidence" value="ECO:0007669"/>
    <property type="project" value="UniProtKB-KW"/>
</dbReference>
<evidence type="ECO:0000256" key="1">
    <source>
        <dbReference type="ARBA" id="ARBA00000900"/>
    </source>
</evidence>
<dbReference type="Gene3D" id="3.30.200.20">
    <property type="entry name" value="Phosphorylase Kinase, domain 1"/>
    <property type="match status" value="1"/>
</dbReference>
<dbReference type="Proteomes" id="UP001058974">
    <property type="component" value="Chromosome 5"/>
</dbReference>
<keyword evidence="4" id="KW-0547">Nucleotide-binding</keyword>
<dbReference type="InterPro" id="IPR051348">
    <property type="entry name" value="U-box_ubiquitin_ligases"/>
</dbReference>
<gene>
    <name evidence="11" type="ORF">KIW84_058017</name>
</gene>
<keyword evidence="12" id="KW-1185">Reference proteome</keyword>
<dbReference type="InterPro" id="IPR006016">
    <property type="entry name" value="UspA"/>
</dbReference>
<protein>
    <recommendedName>
        <fullName evidence="10">Protein kinase domain-containing protein</fullName>
    </recommendedName>
</protein>
<dbReference type="InterPro" id="IPR008271">
    <property type="entry name" value="Ser/Thr_kinase_AS"/>
</dbReference>
<dbReference type="PROSITE" id="PS00108">
    <property type="entry name" value="PROTEIN_KINASE_ST"/>
    <property type="match status" value="1"/>
</dbReference>
<evidence type="ECO:0000256" key="7">
    <source>
        <dbReference type="ARBA" id="ARBA00022840"/>
    </source>
</evidence>
<evidence type="ECO:0000256" key="6">
    <source>
        <dbReference type="ARBA" id="ARBA00022786"/>
    </source>
</evidence>
<evidence type="ECO:0000256" key="9">
    <source>
        <dbReference type="ARBA" id="ARBA00048679"/>
    </source>
</evidence>
<dbReference type="GO" id="GO:0061630">
    <property type="term" value="F:ubiquitin protein ligase activity"/>
    <property type="evidence" value="ECO:0007669"/>
    <property type="project" value="UniProtKB-EC"/>
</dbReference>
<keyword evidence="2" id="KW-0723">Serine/threonine-protein kinase</keyword>
<dbReference type="InterPro" id="IPR011009">
    <property type="entry name" value="Kinase-like_dom_sf"/>
</dbReference>
<keyword evidence="7" id="KW-0067">ATP-binding</keyword>
<dbReference type="Pfam" id="PF00582">
    <property type="entry name" value="Usp"/>
    <property type="match status" value="1"/>
</dbReference>
<dbReference type="InterPro" id="IPR001245">
    <property type="entry name" value="Ser-Thr/Tyr_kinase_cat_dom"/>
</dbReference>
<dbReference type="FunFam" id="3.30.200.20:FF:000162">
    <property type="entry name" value="Adenine nucleotide alpha hydrolase-like domain kinase"/>
    <property type="match status" value="1"/>
</dbReference>
<dbReference type="Gramene" id="Psat05G0801700-T1">
    <property type="protein sequence ID" value="KAI5413686.1"/>
    <property type="gene ID" value="KIW84_058017"/>
</dbReference>
<name>A0A9D4X7R0_PEA</name>
<dbReference type="Gene3D" id="1.10.510.10">
    <property type="entry name" value="Transferase(Phosphotransferase) domain 1"/>
    <property type="match status" value="1"/>
</dbReference>
<keyword evidence="3" id="KW-0808">Transferase</keyword>
<dbReference type="SUPFAM" id="SSF52402">
    <property type="entry name" value="Adenine nucleotide alpha hydrolases-like"/>
    <property type="match status" value="1"/>
</dbReference>
<dbReference type="Pfam" id="PF07714">
    <property type="entry name" value="PK_Tyr_Ser-Thr"/>
    <property type="match status" value="1"/>
</dbReference>
<evidence type="ECO:0000256" key="3">
    <source>
        <dbReference type="ARBA" id="ARBA00022679"/>
    </source>
</evidence>
<dbReference type="PROSITE" id="PS50011">
    <property type="entry name" value="PROTEIN_KINASE_DOM"/>
    <property type="match status" value="1"/>
</dbReference>
<evidence type="ECO:0000256" key="4">
    <source>
        <dbReference type="ARBA" id="ARBA00022741"/>
    </source>
</evidence>
<dbReference type="GO" id="GO:0005524">
    <property type="term" value="F:ATP binding"/>
    <property type="evidence" value="ECO:0007669"/>
    <property type="project" value="UniProtKB-KW"/>
</dbReference>
<comment type="catalytic activity">
    <reaction evidence="8">
        <text>L-threonyl-[protein] + ATP = O-phospho-L-threonyl-[protein] + ADP + H(+)</text>
        <dbReference type="Rhea" id="RHEA:46608"/>
        <dbReference type="Rhea" id="RHEA-COMP:11060"/>
        <dbReference type="Rhea" id="RHEA-COMP:11605"/>
        <dbReference type="ChEBI" id="CHEBI:15378"/>
        <dbReference type="ChEBI" id="CHEBI:30013"/>
        <dbReference type="ChEBI" id="CHEBI:30616"/>
        <dbReference type="ChEBI" id="CHEBI:61977"/>
        <dbReference type="ChEBI" id="CHEBI:456216"/>
        <dbReference type="EC" id="2.7.11.1"/>
    </reaction>
</comment>
<evidence type="ECO:0000256" key="2">
    <source>
        <dbReference type="ARBA" id="ARBA00022527"/>
    </source>
</evidence>
<comment type="catalytic activity">
    <reaction evidence="1">
        <text>S-ubiquitinyl-[E2 ubiquitin-conjugating enzyme]-L-cysteine + [acceptor protein]-L-lysine = [E2 ubiquitin-conjugating enzyme]-L-cysteine + N(6)-ubiquitinyl-[acceptor protein]-L-lysine.</text>
        <dbReference type="EC" id="2.3.2.27"/>
    </reaction>
</comment>
<evidence type="ECO:0000313" key="12">
    <source>
        <dbReference type="Proteomes" id="UP001058974"/>
    </source>
</evidence>
<dbReference type="Gene3D" id="3.40.50.620">
    <property type="entry name" value="HUPs"/>
    <property type="match status" value="1"/>
</dbReference>
<dbReference type="SMART" id="SM00220">
    <property type="entry name" value="S_TKc"/>
    <property type="match status" value="1"/>
</dbReference>
<evidence type="ECO:0000256" key="8">
    <source>
        <dbReference type="ARBA" id="ARBA00047899"/>
    </source>
</evidence>
<dbReference type="InterPro" id="IPR000719">
    <property type="entry name" value="Prot_kinase_dom"/>
</dbReference>
<evidence type="ECO:0000313" key="11">
    <source>
        <dbReference type="EMBL" id="KAI5413686.1"/>
    </source>
</evidence>
<keyword evidence="5" id="KW-0418">Kinase</keyword>
<evidence type="ECO:0000259" key="10">
    <source>
        <dbReference type="PROSITE" id="PS50011"/>
    </source>
</evidence>